<keyword evidence="4 6" id="KW-1133">Transmembrane helix</keyword>
<evidence type="ECO:0000313" key="8">
    <source>
        <dbReference type="Proteomes" id="UP001328107"/>
    </source>
</evidence>
<keyword evidence="3 6" id="KW-0812">Transmembrane</keyword>
<keyword evidence="8" id="KW-1185">Reference proteome</keyword>
<comment type="caution">
    <text evidence="7">The sequence shown here is derived from an EMBL/GenBank/DDBJ whole genome shotgun (WGS) entry which is preliminary data.</text>
</comment>
<reference evidence="8" key="1">
    <citation type="submission" date="2022-10" db="EMBL/GenBank/DDBJ databases">
        <title>Genome assembly of Pristionchus species.</title>
        <authorList>
            <person name="Yoshida K."/>
            <person name="Sommer R.J."/>
        </authorList>
    </citation>
    <scope>NUCLEOTIDE SEQUENCE [LARGE SCALE GENOMIC DNA]</scope>
    <source>
        <strain evidence="8">RS5460</strain>
    </source>
</reference>
<dbReference type="Pfam" id="PF10317">
    <property type="entry name" value="7TM_GPCR_Srd"/>
    <property type="match status" value="1"/>
</dbReference>
<evidence type="ECO:0008006" key="9">
    <source>
        <dbReference type="Google" id="ProtNLM"/>
    </source>
</evidence>
<evidence type="ECO:0000256" key="3">
    <source>
        <dbReference type="ARBA" id="ARBA00022692"/>
    </source>
</evidence>
<dbReference type="AlphaFoldDB" id="A0AAN5IAL0"/>
<feature type="non-terminal residue" evidence="7">
    <location>
        <position position="111"/>
    </location>
</feature>
<evidence type="ECO:0000256" key="2">
    <source>
        <dbReference type="ARBA" id="ARBA00009166"/>
    </source>
</evidence>
<accession>A0AAN5IAL0</accession>
<dbReference type="PANTHER" id="PTHR22945">
    <property type="entry name" value="SERPENTINE RECEPTOR, CLASS D DELTA"/>
    <property type="match status" value="1"/>
</dbReference>
<evidence type="ECO:0000256" key="5">
    <source>
        <dbReference type="ARBA" id="ARBA00023136"/>
    </source>
</evidence>
<feature type="transmembrane region" description="Helical" evidence="6">
    <location>
        <begin position="80"/>
        <end position="110"/>
    </location>
</feature>
<name>A0AAN5IAL0_9BILA</name>
<organism evidence="7 8">
    <name type="scientific">Pristionchus mayeri</name>
    <dbReference type="NCBI Taxonomy" id="1317129"/>
    <lineage>
        <taxon>Eukaryota</taxon>
        <taxon>Metazoa</taxon>
        <taxon>Ecdysozoa</taxon>
        <taxon>Nematoda</taxon>
        <taxon>Chromadorea</taxon>
        <taxon>Rhabditida</taxon>
        <taxon>Rhabditina</taxon>
        <taxon>Diplogasteromorpha</taxon>
        <taxon>Diplogasteroidea</taxon>
        <taxon>Neodiplogasteridae</taxon>
        <taxon>Pristionchus</taxon>
    </lineage>
</organism>
<gene>
    <name evidence="7" type="ORF">PMAYCL1PPCAC_26206</name>
</gene>
<dbReference type="Proteomes" id="UP001328107">
    <property type="component" value="Unassembled WGS sequence"/>
</dbReference>
<evidence type="ECO:0000313" key="7">
    <source>
        <dbReference type="EMBL" id="GMR56011.1"/>
    </source>
</evidence>
<dbReference type="GO" id="GO:0016020">
    <property type="term" value="C:membrane"/>
    <property type="evidence" value="ECO:0007669"/>
    <property type="project" value="UniProtKB-SubCell"/>
</dbReference>
<evidence type="ECO:0000256" key="6">
    <source>
        <dbReference type="SAM" id="Phobius"/>
    </source>
</evidence>
<sequence>LAGMFDALNHSFMAIGVAINAIVLFVISTHTPQSLRDYAIIIFNTALNDFIEMLLHFMLNPRIFIYGRLVAHVSDGPCRLVSDVFCGVLFEMIHTTVVHTCTLIAISFWYR</sequence>
<feature type="non-terminal residue" evidence="7">
    <location>
        <position position="1"/>
    </location>
</feature>
<feature type="transmembrane region" description="Helical" evidence="6">
    <location>
        <begin position="12"/>
        <end position="32"/>
    </location>
</feature>
<dbReference type="InterPro" id="IPR050920">
    <property type="entry name" value="Nematode_rcpt-like_delta"/>
</dbReference>
<dbReference type="EMBL" id="BTRK01000005">
    <property type="protein sequence ID" value="GMR56011.1"/>
    <property type="molecule type" value="Genomic_DNA"/>
</dbReference>
<evidence type="ECO:0000256" key="1">
    <source>
        <dbReference type="ARBA" id="ARBA00004141"/>
    </source>
</evidence>
<keyword evidence="5 6" id="KW-0472">Membrane</keyword>
<evidence type="ECO:0000256" key="4">
    <source>
        <dbReference type="ARBA" id="ARBA00022989"/>
    </source>
</evidence>
<proteinExistence type="inferred from homology"/>
<comment type="similarity">
    <text evidence="2">Belongs to the nematode receptor-like protein srd family.</text>
</comment>
<comment type="subcellular location">
    <subcellularLocation>
        <location evidence="1">Membrane</location>
        <topology evidence="1">Multi-pass membrane protein</topology>
    </subcellularLocation>
</comment>
<dbReference type="PANTHER" id="PTHR22945:SF40">
    <property type="entry name" value="SERPENTINE RECEPTOR, CLASS D (DELTA)-RELATED"/>
    <property type="match status" value="1"/>
</dbReference>
<protein>
    <recommendedName>
        <fullName evidence="9">G protein-coupled receptor</fullName>
    </recommendedName>
</protein>
<dbReference type="InterPro" id="IPR019421">
    <property type="entry name" value="7TM_GPCR_serpentine_rcpt_Srd"/>
</dbReference>